<name>A0AAV9MWC2_9EURO</name>
<organism evidence="7 8">
    <name type="scientific">Exophiala bonariae</name>
    <dbReference type="NCBI Taxonomy" id="1690606"/>
    <lineage>
        <taxon>Eukaryota</taxon>
        <taxon>Fungi</taxon>
        <taxon>Dikarya</taxon>
        <taxon>Ascomycota</taxon>
        <taxon>Pezizomycotina</taxon>
        <taxon>Eurotiomycetes</taxon>
        <taxon>Chaetothyriomycetidae</taxon>
        <taxon>Chaetothyriales</taxon>
        <taxon>Herpotrichiellaceae</taxon>
        <taxon>Exophiala</taxon>
    </lineage>
</organism>
<dbReference type="SUPFAM" id="SSF103473">
    <property type="entry name" value="MFS general substrate transporter"/>
    <property type="match status" value="1"/>
</dbReference>
<feature type="transmembrane region" description="Helical" evidence="5">
    <location>
        <begin position="465"/>
        <end position="484"/>
    </location>
</feature>
<comment type="caution">
    <text evidence="7">The sequence shown here is derived from an EMBL/GenBank/DDBJ whole genome shotgun (WGS) entry which is preliminary data.</text>
</comment>
<feature type="transmembrane region" description="Helical" evidence="5">
    <location>
        <begin position="437"/>
        <end position="459"/>
    </location>
</feature>
<feature type="transmembrane region" description="Helical" evidence="5">
    <location>
        <begin position="122"/>
        <end position="141"/>
    </location>
</feature>
<feature type="transmembrane region" description="Helical" evidence="5">
    <location>
        <begin position="327"/>
        <end position="347"/>
    </location>
</feature>
<dbReference type="GO" id="GO:0140115">
    <property type="term" value="P:export across plasma membrane"/>
    <property type="evidence" value="ECO:0007669"/>
    <property type="project" value="UniProtKB-ARBA"/>
</dbReference>
<accession>A0AAV9MWC2</accession>
<dbReference type="PRINTS" id="PR01036">
    <property type="entry name" value="TCRTETB"/>
</dbReference>
<dbReference type="PANTHER" id="PTHR23502">
    <property type="entry name" value="MAJOR FACILITATOR SUPERFAMILY"/>
    <property type="match status" value="1"/>
</dbReference>
<dbReference type="GO" id="GO:0016020">
    <property type="term" value="C:membrane"/>
    <property type="evidence" value="ECO:0007669"/>
    <property type="project" value="UniProtKB-SubCell"/>
</dbReference>
<feature type="transmembrane region" description="Helical" evidence="5">
    <location>
        <begin position="210"/>
        <end position="230"/>
    </location>
</feature>
<evidence type="ECO:0000256" key="5">
    <source>
        <dbReference type="SAM" id="Phobius"/>
    </source>
</evidence>
<dbReference type="Proteomes" id="UP001358417">
    <property type="component" value="Unassembled WGS sequence"/>
</dbReference>
<feature type="transmembrane region" description="Helical" evidence="5">
    <location>
        <begin position="181"/>
        <end position="204"/>
    </location>
</feature>
<feature type="transmembrane region" description="Helical" evidence="5">
    <location>
        <begin position="282"/>
        <end position="307"/>
    </location>
</feature>
<evidence type="ECO:0000256" key="2">
    <source>
        <dbReference type="ARBA" id="ARBA00022692"/>
    </source>
</evidence>
<dbReference type="FunFam" id="1.20.1250.20:FF:000011">
    <property type="entry name" value="MFS multidrug transporter, putative"/>
    <property type="match status" value="1"/>
</dbReference>
<evidence type="ECO:0000313" key="8">
    <source>
        <dbReference type="Proteomes" id="UP001358417"/>
    </source>
</evidence>
<dbReference type="InterPro" id="IPR020846">
    <property type="entry name" value="MFS_dom"/>
</dbReference>
<dbReference type="PROSITE" id="PS00216">
    <property type="entry name" value="SUGAR_TRANSPORT_1"/>
    <property type="match status" value="1"/>
</dbReference>
<dbReference type="GO" id="GO:0042908">
    <property type="term" value="P:xenobiotic transport"/>
    <property type="evidence" value="ECO:0007669"/>
    <property type="project" value="UniProtKB-ARBA"/>
</dbReference>
<protein>
    <recommendedName>
        <fullName evidence="6">Major facilitator superfamily (MFS) profile domain-containing protein</fullName>
    </recommendedName>
</protein>
<dbReference type="PROSITE" id="PS50850">
    <property type="entry name" value="MFS"/>
    <property type="match status" value="1"/>
</dbReference>
<keyword evidence="8" id="KW-1185">Reference proteome</keyword>
<feature type="transmembrane region" description="Helical" evidence="5">
    <location>
        <begin position="147"/>
        <end position="169"/>
    </location>
</feature>
<feature type="domain" description="Major facilitator superfamily (MFS) profile" evidence="6">
    <location>
        <begin position="56"/>
        <end position="489"/>
    </location>
</feature>
<evidence type="ECO:0000259" key="6">
    <source>
        <dbReference type="PROSITE" id="PS50850"/>
    </source>
</evidence>
<evidence type="ECO:0000256" key="3">
    <source>
        <dbReference type="ARBA" id="ARBA00022989"/>
    </source>
</evidence>
<dbReference type="InterPro" id="IPR011701">
    <property type="entry name" value="MFS"/>
</dbReference>
<feature type="transmembrane region" description="Helical" evidence="5">
    <location>
        <begin position="90"/>
        <end position="110"/>
    </location>
</feature>
<evidence type="ECO:0000313" key="7">
    <source>
        <dbReference type="EMBL" id="KAK5044650.1"/>
    </source>
</evidence>
<dbReference type="Pfam" id="PF07690">
    <property type="entry name" value="MFS_1"/>
    <property type="match status" value="1"/>
</dbReference>
<dbReference type="GeneID" id="89978699"/>
<feature type="transmembrane region" description="Helical" evidence="5">
    <location>
        <begin position="54"/>
        <end position="78"/>
    </location>
</feature>
<dbReference type="EMBL" id="JAVRRD010000045">
    <property type="protein sequence ID" value="KAK5044650.1"/>
    <property type="molecule type" value="Genomic_DNA"/>
</dbReference>
<evidence type="ECO:0000256" key="1">
    <source>
        <dbReference type="ARBA" id="ARBA00004141"/>
    </source>
</evidence>
<keyword evidence="4 5" id="KW-0472">Membrane</keyword>
<sequence length="496" mass="54048">MAQAANNEVCEPAQEKEIGLVGDVKTRPADSFLVHFEESGDPLNPKNWPVKKKWVVTSVLSVTGFNRIMVSTIMAPALPDIAAELNMNQTTSVMALSVYLLATAFGPLLIGPLSEIYGRKPVLHGTNIWFLVWNIVCGFANSKSVLIAARLLAGFGASAIYTLGGGVLGDIWRAEERGRSLALYMLVPLLGAAVGPILGGIITSATTWRWMFWSTSIFQLVASILSFFLFHETYAHTILKERAKALRSSTGDTRYHAPIENVQKDQKKGWIWQRNLSRPCRLLIFHPIVQIQALVSGFAYGVTYLVISSYANLWITRYGESASTSGLHYLAMCIGEILGAQIGGLLMDLVFQRLKKRRGGTITAEFHVPLMLPGCAITILGFLLFGWSAQSREFWVAVDLGALLLSFGSTLTGQTLQAYVIDSYPDHTSSALAASQLVRSLTAFGFPLFGPQLYAALGYGWGNSLLALITAAIGIPSPIVLWMFGAKLRSKASSTY</sequence>
<reference evidence="7 8" key="1">
    <citation type="submission" date="2023-08" db="EMBL/GenBank/DDBJ databases">
        <title>Black Yeasts Isolated from many extreme environments.</title>
        <authorList>
            <person name="Coleine C."/>
            <person name="Stajich J.E."/>
            <person name="Selbmann L."/>
        </authorList>
    </citation>
    <scope>NUCLEOTIDE SEQUENCE [LARGE SCALE GENOMIC DNA]</scope>
    <source>
        <strain evidence="7 8">CCFEE 5792</strain>
    </source>
</reference>
<evidence type="ECO:0000256" key="4">
    <source>
        <dbReference type="ARBA" id="ARBA00023136"/>
    </source>
</evidence>
<feature type="transmembrane region" description="Helical" evidence="5">
    <location>
        <begin position="368"/>
        <end position="388"/>
    </location>
</feature>
<dbReference type="CDD" id="cd17323">
    <property type="entry name" value="MFS_Tpo1_MDR_like"/>
    <property type="match status" value="1"/>
</dbReference>
<dbReference type="InterPro" id="IPR005829">
    <property type="entry name" value="Sugar_transporter_CS"/>
</dbReference>
<dbReference type="AlphaFoldDB" id="A0AAV9MWC2"/>
<keyword evidence="3 5" id="KW-1133">Transmembrane helix</keyword>
<comment type="subcellular location">
    <subcellularLocation>
        <location evidence="1">Membrane</location>
        <topology evidence="1">Multi-pass membrane protein</topology>
    </subcellularLocation>
</comment>
<gene>
    <name evidence="7" type="ORF">LTR84_010542</name>
</gene>
<dbReference type="RefSeq" id="XP_064700304.1">
    <property type="nucleotide sequence ID" value="XM_064854078.1"/>
</dbReference>
<dbReference type="InterPro" id="IPR036259">
    <property type="entry name" value="MFS_trans_sf"/>
</dbReference>
<feature type="transmembrane region" description="Helical" evidence="5">
    <location>
        <begin position="394"/>
        <end position="416"/>
    </location>
</feature>
<keyword evidence="2 5" id="KW-0812">Transmembrane</keyword>
<dbReference type="GO" id="GO:0022857">
    <property type="term" value="F:transmembrane transporter activity"/>
    <property type="evidence" value="ECO:0007669"/>
    <property type="project" value="InterPro"/>
</dbReference>
<dbReference type="PANTHER" id="PTHR23502:SF60">
    <property type="entry name" value="MAJOR FACILITATOR SUPERFAMILY (MFS) PROFILE DOMAIN-CONTAINING PROTEIN-RELATED"/>
    <property type="match status" value="1"/>
</dbReference>
<proteinExistence type="predicted"/>
<dbReference type="Gene3D" id="1.20.1250.20">
    <property type="entry name" value="MFS general substrate transporter like domains"/>
    <property type="match status" value="1"/>
</dbReference>